<sequence length="37" mass="3735">MPPAAAAPVRNAEGNDQNTGSAHITAHVHTVTASIAR</sequence>
<feature type="region of interest" description="Disordered" evidence="1">
    <location>
        <begin position="1"/>
        <end position="24"/>
    </location>
</feature>
<dbReference type="AlphaFoldDB" id="A0A5N5UYU5"/>
<protein>
    <submittedName>
        <fullName evidence="2">Uncharacterized protein</fullName>
    </submittedName>
</protein>
<accession>A0A5N5UYU5</accession>
<gene>
    <name evidence="2" type="ORF">MPHL21000_16260</name>
</gene>
<dbReference type="Proteomes" id="UP000325690">
    <property type="component" value="Unassembled WGS sequence"/>
</dbReference>
<proteinExistence type="predicted"/>
<evidence type="ECO:0000313" key="2">
    <source>
        <dbReference type="EMBL" id="KAB7754791.1"/>
    </source>
</evidence>
<reference evidence="2 3" key="1">
    <citation type="submission" date="2012-10" db="EMBL/GenBank/DDBJ databases">
        <title>The draft sequence of the Mycobacterium pheli genome.</title>
        <authorList>
            <person name="Pettersson B.M.F."/>
            <person name="Das S."/>
            <person name="Dasgupta S."/>
            <person name="Bhattacharya A."/>
            <person name="Kirsebom L.A."/>
        </authorList>
    </citation>
    <scope>NUCLEOTIDE SEQUENCE [LARGE SCALE GENOMIC DNA]</scope>
    <source>
        <strain evidence="2 3">CCUG 21000</strain>
    </source>
</reference>
<organism evidence="2 3">
    <name type="scientific">Mycolicibacterium phlei DSM 43239 = CCUG 21000</name>
    <dbReference type="NCBI Taxonomy" id="1226750"/>
    <lineage>
        <taxon>Bacteria</taxon>
        <taxon>Bacillati</taxon>
        <taxon>Actinomycetota</taxon>
        <taxon>Actinomycetes</taxon>
        <taxon>Mycobacteriales</taxon>
        <taxon>Mycobacteriaceae</taxon>
        <taxon>Mycolicibacterium</taxon>
    </lineage>
</organism>
<evidence type="ECO:0000313" key="3">
    <source>
        <dbReference type="Proteomes" id="UP000325690"/>
    </source>
</evidence>
<keyword evidence="3" id="KW-1185">Reference proteome</keyword>
<comment type="caution">
    <text evidence="2">The sequence shown here is derived from an EMBL/GenBank/DDBJ whole genome shotgun (WGS) entry which is preliminary data.</text>
</comment>
<dbReference type="EMBL" id="ANBP01000023">
    <property type="protein sequence ID" value="KAB7754791.1"/>
    <property type="molecule type" value="Genomic_DNA"/>
</dbReference>
<evidence type="ECO:0000256" key="1">
    <source>
        <dbReference type="SAM" id="MobiDB-lite"/>
    </source>
</evidence>
<name>A0A5N5UYU5_MYCPH</name>